<proteinExistence type="predicted"/>
<organism evidence="1 2">
    <name type="scientific">Fusarium beomiforme</name>
    <dbReference type="NCBI Taxonomy" id="44412"/>
    <lineage>
        <taxon>Eukaryota</taxon>
        <taxon>Fungi</taxon>
        <taxon>Dikarya</taxon>
        <taxon>Ascomycota</taxon>
        <taxon>Pezizomycotina</taxon>
        <taxon>Sordariomycetes</taxon>
        <taxon>Hypocreomycetidae</taxon>
        <taxon>Hypocreales</taxon>
        <taxon>Nectriaceae</taxon>
        <taxon>Fusarium</taxon>
        <taxon>Fusarium burgessii species complex</taxon>
    </lineage>
</organism>
<comment type="caution">
    <text evidence="1">The sequence shown here is derived from an EMBL/GenBank/DDBJ whole genome shotgun (WGS) entry which is preliminary data.</text>
</comment>
<evidence type="ECO:0000313" key="2">
    <source>
        <dbReference type="Proteomes" id="UP000730481"/>
    </source>
</evidence>
<sequence length="144" mass="16734">MWSVGILSRVWQTIQPQKAKVSLSRVFSRLGFTGGSEDELLGLATKRVRFTVVYKPHKIVFRIEWTLSETWGLATKDDYDPVEMITGKLSSPPTLKERFASLYPTSWSFKYGKFLDLEWADKKKKQKTLPPPRGANWWYRSAYP</sequence>
<name>A0A9P5E2A6_9HYPO</name>
<keyword evidence="2" id="KW-1185">Reference proteome</keyword>
<dbReference type="AlphaFoldDB" id="A0A9P5E2A6"/>
<accession>A0A9P5E2A6</accession>
<protein>
    <submittedName>
        <fullName evidence="1">Uncharacterized protein</fullName>
    </submittedName>
</protein>
<evidence type="ECO:0000313" key="1">
    <source>
        <dbReference type="EMBL" id="KAF4342958.1"/>
    </source>
</evidence>
<dbReference type="EMBL" id="PVQB02000112">
    <property type="protein sequence ID" value="KAF4342958.1"/>
    <property type="molecule type" value="Genomic_DNA"/>
</dbReference>
<reference evidence="1" key="1">
    <citation type="journal article" date="2017" name="Mycologia">
        <title>Fusarium algeriense, sp. nov., a novel toxigenic crown rot pathogen of durum wheat from Algeria is nested in the Fusarium burgessii species complex.</title>
        <authorList>
            <person name="Laraba I."/>
            <person name="Keddad A."/>
            <person name="Boureghda H."/>
            <person name="Abdallah N."/>
            <person name="Vaughan M.M."/>
            <person name="Proctor R.H."/>
            <person name="Busman M."/>
            <person name="O'Donnell K."/>
        </authorList>
    </citation>
    <scope>NUCLEOTIDE SEQUENCE</scope>
    <source>
        <strain evidence="1">NRRL 25174</strain>
    </source>
</reference>
<reference evidence="1" key="2">
    <citation type="submission" date="2020-02" db="EMBL/GenBank/DDBJ databases">
        <title>Identification and distribution of gene clusters putatively required for synthesis of sphingolipid metabolism inhibitors in phylogenetically diverse species of the filamentous fungus Fusarium.</title>
        <authorList>
            <person name="Kim H.-S."/>
            <person name="Busman M."/>
            <person name="Brown D.W."/>
            <person name="Divon H."/>
            <person name="Uhlig S."/>
            <person name="Proctor R.H."/>
        </authorList>
    </citation>
    <scope>NUCLEOTIDE SEQUENCE</scope>
    <source>
        <strain evidence="1">NRRL 25174</strain>
    </source>
</reference>
<dbReference type="Proteomes" id="UP000730481">
    <property type="component" value="Unassembled WGS sequence"/>
</dbReference>
<gene>
    <name evidence="1" type="ORF">FBEOM_3048</name>
</gene>